<dbReference type="OrthoDB" id="9815002at2"/>
<dbReference type="RefSeq" id="WP_072903887.1">
    <property type="nucleotide sequence ID" value="NZ_FRAD01000015.1"/>
</dbReference>
<proteinExistence type="predicted"/>
<protein>
    <submittedName>
        <fullName evidence="2">Transglycosylase SLT domain-containing protein</fullName>
    </submittedName>
</protein>
<dbReference type="InterPro" id="IPR008258">
    <property type="entry name" value="Transglycosylase_SLT_dom_1"/>
</dbReference>
<dbReference type="Pfam" id="PF01464">
    <property type="entry name" value="SLT"/>
    <property type="match status" value="1"/>
</dbReference>
<gene>
    <name evidence="2" type="ORF">SAMN02745248_01934</name>
</gene>
<dbReference type="PANTHER" id="PTHR37423">
    <property type="entry name" value="SOLUBLE LYTIC MUREIN TRANSGLYCOSYLASE-RELATED"/>
    <property type="match status" value="1"/>
</dbReference>
<feature type="domain" description="Transglycosylase SLT" evidence="1">
    <location>
        <begin position="122"/>
        <end position="218"/>
    </location>
</feature>
<dbReference type="Proteomes" id="UP000183952">
    <property type="component" value="Unassembled WGS sequence"/>
</dbReference>
<accession>A0A1M6Q852</accession>
<dbReference type="STRING" id="1121331.SAMN02745248_01934"/>
<dbReference type="CDD" id="cd00254">
    <property type="entry name" value="LT-like"/>
    <property type="match status" value="1"/>
</dbReference>
<dbReference type="EMBL" id="FRAD01000015">
    <property type="protein sequence ID" value="SHK16305.1"/>
    <property type="molecule type" value="Genomic_DNA"/>
</dbReference>
<evidence type="ECO:0000313" key="3">
    <source>
        <dbReference type="Proteomes" id="UP000183952"/>
    </source>
</evidence>
<dbReference type="SUPFAM" id="SSF53955">
    <property type="entry name" value="Lysozyme-like"/>
    <property type="match status" value="1"/>
</dbReference>
<dbReference type="InterPro" id="IPR023346">
    <property type="entry name" value="Lysozyme-like_dom_sf"/>
</dbReference>
<dbReference type="Gene3D" id="1.10.530.10">
    <property type="match status" value="1"/>
</dbReference>
<name>A0A1M6Q852_9CLOT</name>
<sequence>MNIENITLKNDDYNKYLTTTLMTSLLGGNSPTLGSSNSNSSFSVVLQALCTAMSVSNDNSLNSNLPGLNLNNLPYMGLKISDYSDVSGGINNYYSSKLSQAYGKYNNNVERVVVKNPKILNAINIACEKYGVDPKLVTSVIKQESDFNPNSVSSAGAMGLMQLMPENCKEYNVSNPYDIDENIDAGVRHLRDMIKSQKGNVILGLAAYNAGPGTLRRRDVTTIDDIYKLPAETRDYVVKVSKYYKSLNI</sequence>
<keyword evidence="3" id="KW-1185">Reference proteome</keyword>
<dbReference type="AlphaFoldDB" id="A0A1M6Q852"/>
<dbReference type="PANTHER" id="PTHR37423:SF2">
    <property type="entry name" value="MEMBRANE-BOUND LYTIC MUREIN TRANSGLYCOSYLASE C"/>
    <property type="match status" value="1"/>
</dbReference>
<evidence type="ECO:0000259" key="1">
    <source>
        <dbReference type="Pfam" id="PF01464"/>
    </source>
</evidence>
<reference evidence="2 3" key="1">
    <citation type="submission" date="2016-11" db="EMBL/GenBank/DDBJ databases">
        <authorList>
            <person name="Jaros S."/>
            <person name="Januszkiewicz K."/>
            <person name="Wedrychowicz H."/>
        </authorList>
    </citation>
    <scope>NUCLEOTIDE SEQUENCE [LARGE SCALE GENOMIC DNA]</scope>
    <source>
        <strain evidence="2 3">DSM 3090</strain>
    </source>
</reference>
<evidence type="ECO:0000313" key="2">
    <source>
        <dbReference type="EMBL" id="SHK16305.1"/>
    </source>
</evidence>
<organism evidence="2 3">
    <name type="scientific">Hathewaya proteolytica DSM 3090</name>
    <dbReference type="NCBI Taxonomy" id="1121331"/>
    <lineage>
        <taxon>Bacteria</taxon>
        <taxon>Bacillati</taxon>
        <taxon>Bacillota</taxon>
        <taxon>Clostridia</taxon>
        <taxon>Eubacteriales</taxon>
        <taxon>Clostridiaceae</taxon>
        <taxon>Hathewaya</taxon>
    </lineage>
</organism>